<dbReference type="Pfam" id="PF01094">
    <property type="entry name" value="ANF_receptor"/>
    <property type="match status" value="1"/>
</dbReference>
<dbReference type="PROSITE" id="PS50259">
    <property type="entry name" value="G_PROTEIN_RECEP_F3_4"/>
    <property type="match status" value="1"/>
</dbReference>
<dbReference type="GO" id="GO:0038039">
    <property type="term" value="C:G protein-coupled receptor heterodimeric complex"/>
    <property type="evidence" value="ECO:0007669"/>
    <property type="project" value="TreeGrafter"/>
</dbReference>
<evidence type="ECO:0000256" key="4">
    <source>
        <dbReference type="ARBA" id="ARBA00023040"/>
    </source>
</evidence>
<dbReference type="OrthoDB" id="48782at2759"/>
<keyword evidence="4" id="KW-0297">G-protein coupled receptor</keyword>
<dbReference type="PANTHER" id="PTHR10519:SF20">
    <property type="entry name" value="G-PROTEIN COUPLED RECEPTOR 156-RELATED"/>
    <property type="match status" value="1"/>
</dbReference>
<accession>A0A9N8EF56</accession>
<gene>
    <name evidence="12" type="ORF">SEMRO_847_G210350.1</name>
</gene>
<evidence type="ECO:0000256" key="1">
    <source>
        <dbReference type="ARBA" id="ARBA00004141"/>
    </source>
</evidence>
<keyword evidence="8" id="KW-0807">Transducer</keyword>
<keyword evidence="7" id="KW-0325">Glycoprotein</keyword>
<sequence>MATPKWYMRPPNREPLDVLRRIYERGFRTIVVTMEYFYLELPAIADAAEALGMNDGEYVWVFTATFEMEAIYHLQQMSSEELKKLGLDSFANVTKLLAGSALIQPVEPHQYRGQDSDPFWHHWHNQNISFVERLNELYVNNTHHYDDNMMDKPAEEDFFQTHRPQTGTAYLYDAVMAIGIGACAAQQEAGGSAVEGARHLKGIQKANFSGATGMVAFDFTRGFRNTRYAETTTLGVFNLYPPGQDDPGNNNHDMASRSFDEAFVLTETIQAITGPGGQEKIYGQRKNATWTQVGPEFVFASGKTTPPLLLRDLPEQNYLSKSLHTTGLTLMSIALLRLDRGAAGQGMYGNPLAVRDGIYHHLRSLFAKLWRIHKVLQFRRRKIDANHVAGPMFVLLAMAIILLTVWTIDHPVTWERVEVNEITGESIGQCSFGDNRIAAGLLASLKLCTAALTCLMAWKTRDIEDIYSESSWIFTLLVLHVQIVALGIPIGVILYNVSTDGFYLGLTMMFWSFPITVFGLLMVPKMVLHYRGDLGPTVKRGGSRGVQVSGVSVAAASHETNTSLGMGDLTHGSSQPHASRNSSMCRSSVMDIVFNRSSPNVQRATGNLVQQGSEDDNEDPSFDGDHQKTTEKEGDEPSCHGDQ</sequence>
<keyword evidence="13" id="KW-1185">Reference proteome</keyword>
<evidence type="ECO:0000256" key="9">
    <source>
        <dbReference type="SAM" id="MobiDB-lite"/>
    </source>
</evidence>
<dbReference type="InterPro" id="IPR001828">
    <property type="entry name" value="ANF_lig-bd_rcpt"/>
</dbReference>
<keyword evidence="6 12" id="KW-0675">Receptor</keyword>
<dbReference type="EMBL" id="CAICTM010000846">
    <property type="protein sequence ID" value="CAB9517310.1"/>
    <property type="molecule type" value="Genomic_DNA"/>
</dbReference>
<feature type="compositionally biased region" description="Polar residues" evidence="9">
    <location>
        <begin position="600"/>
        <end position="612"/>
    </location>
</feature>
<evidence type="ECO:0000256" key="6">
    <source>
        <dbReference type="ARBA" id="ARBA00023170"/>
    </source>
</evidence>
<name>A0A9N8EF56_9STRA</name>
<feature type="domain" description="G-protein coupled receptors family 3 profile" evidence="11">
    <location>
        <begin position="392"/>
        <end position="528"/>
    </location>
</feature>
<reference evidence="12" key="1">
    <citation type="submission" date="2020-06" db="EMBL/GenBank/DDBJ databases">
        <authorList>
            <consortium name="Plant Systems Biology data submission"/>
        </authorList>
    </citation>
    <scope>NUCLEOTIDE SEQUENCE</scope>
    <source>
        <strain evidence="12">D6</strain>
    </source>
</reference>
<evidence type="ECO:0000256" key="5">
    <source>
        <dbReference type="ARBA" id="ARBA00023136"/>
    </source>
</evidence>
<evidence type="ECO:0000256" key="3">
    <source>
        <dbReference type="ARBA" id="ARBA00022989"/>
    </source>
</evidence>
<dbReference type="PANTHER" id="PTHR10519">
    <property type="entry name" value="GABA-B RECEPTOR"/>
    <property type="match status" value="1"/>
</dbReference>
<evidence type="ECO:0000313" key="13">
    <source>
        <dbReference type="Proteomes" id="UP001153069"/>
    </source>
</evidence>
<evidence type="ECO:0000259" key="11">
    <source>
        <dbReference type="PROSITE" id="PS50259"/>
    </source>
</evidence>
<keyword evidence="3 10" id="KW-1133">Transmembrane helix</keyword>
<dbReference type="GO" id="GO:0004965">
    <property type="term" value="F:G protein-coupled GABA receptor activity"/>
    <property type="evidence" value="ECO:0007669"/>
    <property type="project" value="InterPro"/>
</dbReference>
<organism evidence="12 13">
    <name type="scientific">Seminavis robusta</name>
    <dbReference type="NCBI Taxonomy" id="568900"/>
    <lineage>
        <taxon>Eukaryota</taxon>
        <taxon>Sar</taxon>
        <taxon>Stramenopiles</taxon>
        <taxon>Ochrophyta</taxon>
        <taxon>Bacillariophyta</taxon>
        <taxon>Bacillariophyceae</taxon>
        <taxon>Bacillariophycidae</taxon>
        <taxon>Naviculales</taxon>
        <taxon>Naviculaceae</taxon>
        <taxon>Seminavis</taxon>
    </lineage>
</organism>
<comment type="subcellular location">
    <subcellularLocation>
        <location evidence="1">Membrane</location>
        <topology evidence="1">Multi-pass membrane protein</topology>
    </subcellularLocation>
</comment>
<feature type="transmembrane region" description="Helical" evidence="10">
    <location>
        <begin position="388"/>
        <end position="408"/>
    </location>
</feature>
<keyword evidence="5 10" id="KW-0472">Membrane</keyword>
<evidence type="ECO:0000256" key="8">
    <source>
        <dbReference type="ARBA" id="ARBA00023224"/>
    </source>
</evidence>
<feature type="transmembrane region" description="Helical" evidence="10">
    <location>
        <begin position="470"/>
        <end position="495"/>
    </location>
</feature>
<evidence type="ECO:0000256" key="7">
    <source>
        <dbReference type="ARBA" id="ARBA00023180"/>
    </source>
</evidence>
<dbReference type="InterPro" id="IPR002455">
    <property type="entry name" value="GPCR3_GABA-B"/>
</dbReference>
<dbReference type="SUPFAM" id="SSF53822">
    <property type="entry name" value="Periplasmic binding protein-like I"/>
    <property type="match status" value="1"/>
</dbReference>
<comment type="caution">
    <text evidence="12">The sequence shown here is derived from an EMBL/GenBank/DDBJ whole genome shotgun (WGS) entry which is preliminary data.</text>
</comment>
<dbReference type="Proteomes" id="UP001153069">
    <property type="component" value="Unassembled WGS sequence"/>
</dbReference>
<feature type="transmembrane region" description="Helical" evidence="10">
    <location>
        <begin position="501"/>
        <end position="523"/>
    </location>
</feature>
<dbReference type="Pfam" id="PF00003">
    <property type="entry name" value="7tm_3"/>
    <property type="match status" value="1"/>
</dbReference>
<protein>
    <submittedName>
        <fullName evidence="12">Gamma-aminobutyric acid (GABA) B receptor</fullName>
    </submittedName>
</protein>
<dbReference type="InterPro" id="IPR017978">
    <property type="entry name" value="GPCR_3_C"/>
</dbReference>
<keyword evidence="2 10" id="KW-0812">Transmembrane</keyword>
<dbReference type="AlphaFoldDB" id="A0A9N8EF56"/>
<feature type="region of interest" description="Disordered" evidence="9">
    <location>
        <begin position="562"/>
        <end position="582"/>
    </location>
</feature>
<feature type="compositionally biased region" description="Acidic residues" evidence="9">
    <location>
        <begin position="613"/>
        <end position="622"/>
    </location>
</feature>
<dbReference type="InterPro" id="IPR028082">
    <property type="entry name" value="Peripla_BP_I"/>
</dbReference>
<evidence type="ECO:0000313" key="12">
    <source>
        <dbReference type="EMBL" id="CAB9517310.1"/>
    </source>
</evidence>
<feature type="compositionally biased region" description="Polar residues" evidence="9">
    <location>
        <begin position="571"/>
        <end position="582"/>
    </location>
</feature>
<evidence type="ECO:0000256" key="2">
    <source>
        <dbReference type="ARBA" id="ARBA00022692"/>
    </source>
</evidence>
<feature type="region of interest" description="Disordered" evidence="9">
    <location>
        <begin position="600"/>
        <end position="643"/>
    </location>
</feature>
<proteinExistence type="predicted"/>
<feature type="compositionally biased region" description="Basic and acidic residues" evidence="9">
    <location>
        <begin position="623"/>
        <end position="643"/>
    </location>
</feature>
<evidence type="ECO:0000256" key="10">
    <source>
        <dbReference type="SAM" id="Phobius"/>
    </source>
</evidence>